<dbReference type="PANTHER" id="PTHR19836:SF19">
    <property type="entry name" value="SMALL RIBOSOMAL SUBUNIT PROTEIN US14M"/>
    <property type="match status" value="1"/>
</dbReference>
<accession>W6UB13</accession>
<dbReference type="KEGG" id="egl:EGR_07396"/>
<dbReference type="GO" id="GO:0006412">
    <property type="term" value="P:translation"/>
    <property type="evidence" value="ECO:0007669"/>
    <property type="project" value="InterPro"/>
</dbReference>
<dbReference type="RefSeq" id="XP_024348932.1">
    <property type="nucleotide sequence ID" value="XM_024496645.1"/>
</dbReference>
<dbReference type="InterPro" id="IPR001209">
    <property type="entry name" value="Ribosomal_uS14"/>
</dbReference>
<dbReference type="GeneID" id="36343111"/>
<dbReference type="Gene3D" id="1.10.287.1480">
    <property type="match status" value="1"/>
</dbReference>
<dbReference type="Proteomes" id="UP000019149">
    <property type="component" value="Unassembled WGS sequence"/>
</dbReference>
<dbReference type="GO" id="GO:0003735">
    <property type="term" value="F:structural constituent of ribosome"/>
    <property type="evidence" value="ECO:0007669"/>
    <property type="project" value="InterPro"/>
</dbReference>
<dbReference type="FunFam" id="1.10.287.1480:FF:000001">
    <property type="entry name" value="30S ribosomal protein S14"/>
    <property type="match status" value="1"/>
</dbReference>
<dbReference type="OrthoDB" id="413436at2759"/>
<comment type="similarity">
    <text evidence="1">Belongs to the universal ribosomal protein uS14 family.</text>
</comment>
<evidence type="ECO:0000313" key="5">
    <source>
        <dbReference type="EMBL" id="EUB57736.1"/>
    </source>
</evidence>
<proteinExistence type="inferred from homology"/>
<evidence type="ECO:0000313" key="6">
    <source>
        <dbReference type="Proteomes" id="UP000019149"/>
    </source>
</evidence>
<evidence type="ECO:0000256" key="2">
    <source>
        <dbReference type="ARBA" id="ARBA00022980"/>
    </source>
</evidence>
<keyword evidence="3" id="KW-0687">Ribonucleoprotein</keyword>
<organism evidence="5 6">
    <name type="scientific">Echinococcus granulosus</name>
    <name type="common">Hydatid tapeworm</name>
    <dbReference type="NCBI Taxonomy" id="6210"/>
    <lineage>
        <taxon>Eukaryota</taxon>
        <taxon>Metazoa</taxon>
        <taxon>Spiralia</taxon>
        <taxon>Lophotrochozoa</taxon>
        <taxon>Platyhelminthes</taxon>
        <taxon>Cestoda</taxon>
        <taxon>Eucestoda</taxon>
        <taxon>Cyclophyllidea</taxon>
        <taxon>Taeniidae</taxon>
        <taxon>Echinococcus</taxon>
        <taxon>Echinococcus granulosus group</taxon>
    </lineage>
</organism>
<gene>
    <name evidence="5" type="ORF">EGR_07396</name>
</gene>
<protein>
    <recommendedName>
        <fullName evidence="4">28S ribosomal protein S14, mitochondrial</fullName>
    </recommendedName>
</protein>
<evidence type="ECO:0000256" key="3">
    <source>
        <dbReference type="ARBA" id="ARBA00023274"/>
    </source>
</evidence>
<keyword evidence="6" id="KW-1185">Reference proteome</keyword>
<dbReference type="OMA" id="RRHMLWP"/>
<reference evidence="5 6" key="1">
    <citation type="journal article" date="2013" name="Nat. Genet.">
        <title>The genome of the hydatid tapeworm Echinococcus granulosus.</title>
        <authorList>
            <person name="Zheng H."/>
            <person name="Zhang W."/>
            <person name="Zhang L."/>
            <person name="Zhang Z."/>
            <person name="Li J."/>
            <person name="Lu G."/>
            <person name="Zhu Y."/>
            <person name="Wang Y."/>
            <person name="Huang Y."/>
            <person name="Liu J."/>
            <person name="Kang H."/>
            <person name="Chen J."/>
            <person name="Wang L."/>
            <person name="Chen A."/>
            <person name="Yu S."/>
            <person name="Gao Z."/>
            <person name="Jin L."/>
            <person name="Gu W."/>
            <person name="Wang Z."/>
            <person name="Zhao L."/>
            <person name="Shi B."/>
            <person name="Wen H."/>
            <person name="Lin R."/>
            <person name="Jones M.K."/>
            <person name="Brejova B."/>
            <person name="Vinar T."/>
            <person name="Zhao G."/>
            <person name="McManus D.P."/>
            <person name="Chen Z."/>
            <person name="Zhou Y."/>
            <person name="Wang S."/>
        </authorList>
    </citation>
    <scope>NUCLEOTIDE SEQUENCE [LARGE SCALE GENOMIC DNA]</scope>
</reference>
<comment type="caution">
    <text evidence="5">The sequence shown here is derived from an EMBL/GenBank/DDBJ whole genome shotgun (WGS) entry which is preliminary data.</text>
</comment>
<keyword evidence="2 5" id="KW-0689">Ribosomal protein</keyword>
<dbReference type="Pfam" id="PF00253">
    <property type="entry name" value="Ribosomal_S14"/>
    <property type="match status" value="1"/>
</dbReference>
<dbReference type="AlphaFoldDB" id="W6UB13"/>
<dbReference type="PANTHER" id="PTHR19836">
    <property type="entry name" value="30S RIBOSOMAL PROTEIN S14"/>
    <property type="match status" value="1"/>
</dbReference>
<evidence type="ECO:0000256" key="1">
    <source>
        <dbReference type="ARBA" id="ARBA00009083"/>
    </source>
</evidence>
<dbReference type="GO" id="GO:0005763">
    <property type="term" value="C:mitochondrial small ribosomal subunit"/>
    <property type="evidence" value="ECO:0007669"/>
    <property type="project" value="TreeGrafter"/>
</dbReference>
<dbReference type="STRING" id="6210.W6UB13"/>
<dbReference type="SUPFAM" id="SSF57716">
    <property type="entry name" value="Glucocorticoid receptor-like (DNA-binding domain)"/>
    <property type="match status" value="1"/>
</dbReference>
<sequence length="247" mass="29156">MLLHVWLRHELTHVVIAPFYPRVGLCGCTMSGLRRITSMLAACRLSTPLTTLPFLMTRKLHLPPSIPQKIMHQHRYEPYATPLHHSSPGHEKLLKEELVDYPPYRNRKIRHGFQDARMVRDYKRRIVAAHFSPLRVRLNAIRKNTLLPKDLRDTASLQLHSLPRDSCWTRIMTRCVVTSRRRGCKTRWRVSRIIFRNYADYNRMSGAQWAVWIHQTLCTRRHMLWPPPASAKTVGEYVEKYYKNIAD</sequence>
<evidence type="ECO:0000256" key="4">
    <source>
        <dbReference type="ARBA" id="ARBA00083755"/>
    </source>
</evidence>
<dbReference type="EMBL" id="APAU02000076">
    <property type="protein sequence ID" value="EUB57736.1"/>
    <property type="molecule type" value="Genomic_DNA"/>
</dbReference>
<name>W6UB13_ECHGR</name>
<dbReference type="CTD" id="36343111"/>